<dbReference type="SMART" id="SM00184">
    <property type="entry name" value="RING"/>
    <property type="match status" value="1"/>
</dbReference>
<evidence type="ECO:0000256" key="1">
    <source>
        <dbReference type="ARBA" id="ARBA00022553"/>
    </source>
</evidence>
<dbReference type="PROSITE" id="PS00518">
    <property type="entry name" value="ZF_RING_1"/>
    <property type="match status" value="1"/>
</dbReference>
<dbReference type="Gene3D" id="3.30.160.60">
    <property type="entry name" value="Classic Zinc Finger"/>
    <property type="match status" value="1"/>
</dbReference>
<dbReference type="SUPFAM" id="SSF101898">
    <property type="entry name" value="NHL repeat"/>
    <property type="match status" value="1"/>
</dbReference>
<dbReference type="SUPFAM" id="SSF57845">
    <property type="entry name" value="B-box zinc-binding domain"/>
    <property type="match status" value="1"/>
</dbReference>
<dbReference type="GO" id="GO:0008270">
    <property type="term" value="F:zinc ion binding"/>
    <property type="evidence" value="ECO:0007669"/>
    <property type="project" value="UniProtKB-KW"/>
</dbReference>
<evidence type="ECO:0000313" key="5">
    <source>
        <dbReference type="EMBL" id="EKC43077.1"/>
    </source>
</evidence>
<dbReference type="Gene3D" id="2.120.10.30">
    <property type="entry name" value="TolB, C-terminal domain"/>
    <property type="match status" value="1"/>
</dbReference>
<dbReference type="PROSITE" id="PS50089">
    <property type="entry name" value="ZF_RING_2"/>
    <property type="match status" value="1"/>
</dbReference>
<reference evidence="5" key="1">
    <citation type="journal article" date="2012" name="Nature">
        <title>The oyster genome reveals stress adaptation and complexity of shell formation.</title>
        <authorList>
            <person name="Zhang G."/>
            <person name="Fang X."/>
            <person name="Guo X."/>
            <person name="Li L."/>
            <person name="Luo R."/>
            <person name="Xu F."/>
            <person name="Yang P."/>
            <person name="Zhang L."/>
            <person name="Wang X."/>
            <person name="Qi H."/>
            <person name="Xiong Z."/>
            <person name="Que H."/>
            <person name="Xie Y."/>
            <person name="Holland P.W."/>
            <person name="Paps J."/>
            <person name="Zhu Y."/>
            <person name="Wu F."/>
            <person name="Chen Y."/>
            <person name="Wang J."/>
            <person name="Peng C."/>
            <person name="Meng J."/>
            <person name="Yang L."/>
            <person name="Liu J."/>
            <person name="Wen B."/>
            <person name="Zhang N."/>
            <person name="Huang Z."/>
            <person name="Zhu Q."/>
            <person name="Feng Y."/>
            <person name="Mount A."/>
            <person name="Hedgecock D."/>
            <person name="Xu Z."/>
            <person name="Liu Y."/>
            <person name="Domazet-Loso T."/>
            <person name="Du Y."/>
            <person name="Sun X."/>
            <person name="Zhang S."/>
            <person name="Liu B."/>
            <person name="Cheng P."/>
            <person name="Jiang X."/>
            <person name="Li J."/>
            <person name="Fan D."/>
            <person name="Wang W."/>
            <person name="Fu W."/>
            <person name="Wang T."/>
            <person name="Wang B."/>
            <person name="Zhang J."/>
            <person name="Peng Z."/>
            <person name="Li Y."/>
            <person name="Li N."/>
            <person name="Wang J."/>
            <person name="Chen M."/>
            <person name="He Y."/>
            <person name="Tan F."/>
            <person name="Song X."/>
            <person name="Zheng Q."/>
            <person name="Huang R."/>
            <person name="Yang H."/>
            <person name="Du X."/>
            <person name="Chen L."/>
            <person name="Yang M."/>
            <person name="Gaffney P.M."/>
            <person name="Wang S."/>
            <person name="Luo L."/>
            <person name="She Z."/>
            <person name="Ming Y."/>
            <person name="Huang W."/>
            <person name="Zhang S."/>
            <person name="Huang B."/>
            <person name="Zhang Y."/>
            <person name="Qu T."/>
            <person name="Ni P."/>
            <person name="Miao G."/>
            <person name="Wang J."/>
            <person name="Wang Q."/>
            <person name="Steinberg C.E."/>
            <person name="Wang H."/>
            <person name="Li N."/>
            <person name="Qian L."/>
            <person name="Zhang G."/>
            <person name="Li Y."/>
            <person name="Yang H."/>
            <person name="Liu X."/>
            <person name="Wang J."/>
            <person name="Yin Y."/>
            <person name="Wang J."/>
        </authorList>
    </citation>
    <scope>NUCLEOTIDE SEQUENCE [LARGE SCALE GENOMIC DNA]</scope>
    <source>
        <strain evidence="5">05x7-T-G4-1.051#20</strain>
    </source>
</reference>
<dbReference type="InterPro" id="IPR001841">
    <property type="entry name" value="Znf_RING"/>
</dbReference>
<dbReference type="InterPro" id="IPR013083">
    <property type="entry name" value="Znf_RING/FYVE/PHD"/>
</dbReference>
<dbReference type="HOGENOM" id="CLU_008645_6_0_1"/>
<proteinExistence type="predicted"/>
<evidence type="ECO:0000256" key="4">
    <source>
        <dbReference type="ARBA" id="ARBA00022833"/>
    </source>
</evidence>
<dbReference type="PROSITE" id="PS50119">
    <property type="entry name" value="ZF_BBOX"/>
    <property type="match status" value="1"/>
</dbReference>
<dbReference type="SMART" id="SM00336">
    <property type="entry name" value="BBOX"/>
    <property type="match status" value="1"/>
</dbReference>
<dbReference type="InterPro" id="IPR017907">
    <property type="entry name" value="Znf_RING_CS"/>
</dbReference>
<name>K1R1G8_MAGGI</name>
<sequence>MASSKEEGAPLATDIRTTCPICFESFKTPRILPCLHTFCHNCLSSYILSTCKTKESPVGFPCPLCRRFVPAPSFSLELEKWSEHIPVKKTFQVLIEKGDKLCDACQREDEDLVASDWCESCSDSLCAVCAKAHKRNTASRNHTLVPIADFCKVPGGNESFQSAPVVCQEHRKRVKYICVDHEELCCTKCVCTKHRKCTQVDDIEEAAENLRKSERIKKLSKEISQFEGSFTKAKSNGEDTIKYIDDTSDQIKEESTELKDKIVNHVNALLENHLSELARNAKKQKERFASFVDAASDRQFLMAQYLHTLEFSEDTPAPVLIQDYYTIKRQFEHVTRSGFGQVKLKLQSHVPKDLTGILKFTKFTDLKTQMKSVPLRGIDFTSAKMKLICELPDSNGDITGGCFLENGDIILIDHNSNQLFHYSNATLTHTTKCDTQLQDAVCQNTSRLLISKNVLTKKRKSWGFIGTFNLDQFEDNKFYIAKENRFVFGLAISEEFVYAACSEVIIKFDHNGRTVQQYPVDKNTFSVATNNNNEIISSSCDTHKVTVMSNSGEKMYTYSTNRPTCMYSTVFANHQLRYLIYPRGLDVNFTGNIFVAGKDSRNIHVLTPKAELLKIFAIDSESPPISIKLKENSNVCFVGFCETPTKVYEFQEDAIWKLTV</sequence>
<dbReference type="AlphaFoldDB" id="K1R1G8"/>
<accession>K1R1G8</accession>
<organism evidence="5">
    <name type="scientific">Magallana gigas</name>
    <name type="common">Pacific oyster</name>
    <name type="synonym">Crassostrea gigas</name>
    <dbReference type="NCBI Taxonomy" id="29159"/>
    <lineage>
        <taxon>Eukaryota</taxon>
        <taxon>Metazoa</taxon>
        <taxon>Spiralia</taxon>
        <taxon>Lophotrochozoa</taxon>
        <taxon>Mollusca</taxon>
        <taxon>Bivalvia</taxon>
        <taxon>Autobranchia</taxon>
        <taxon>Pteriomorphia</taxon>
        <taxon>Ostreida</taxon>
        <taxon>Ostreoidea</taxon>
        <taxon>Ostreidae</taxon>
        <taxon>Magallana</taxon>
    </lineage>
</organism>
<keyword evidence="4" id="KW-0862">Zinc</keyword>
<dbReference type="InParanoid" id="K1R1G8"/>
<evidence type="ECO:0000256" key="2">
    <source>
        <dbReference type="ARBA" id="ARBA00022723"/>
    </source>
</evidence>
<protein>
    <submittedName>
        <fullName evidence="5">Tripartite motif-containing protein 45</fullName>
    </submittedName>
</protein>
<dbReference type="PANTHER" id="PTHR25462">
    <property type="entry name" value="BONUS, ISOFORM C-RELATED"/>
    <property type="match status" value="1"/>
</dbReference>
<keyword evidence="2" id="KW-0479">Metal-binding</keyword>
<dbReference type="InterPro" id="IPR011042">
    <property type="entry name" value="6-blade_b-propeller_TolB-like"/>
</dbReference>
<gene>
    <name evidence="5" type="ORF">CGI_10015536</name>
</gene>
<dbReference type="InterPro" id="IPR027370">
    <property type="entry name" value="Znf-RING_euk"/>
</dbReference>
<keyword evidence="1" id="KW-0597">Phosphoprotein</keyword>
<dbReference type="Gene3D" id="3.30.40.10">
    <property type="entry name" value="Zinc/RING finger domain, C3HC4 (zinc finger)"/>
    <property type="match status" value="1"/>
</dbReference>
<dbReference type="EMBL" id="JH816290">
    <property type="protein sequence ID" value="EKC43077.1"/>
    <property type="molecule type" value="Genomic_DNA"/>
</dbReference>
<dbReference type="SUPFAM" id="SSF57850">
    <property type="entry name" value="RING/U-box"/>
    <property type="match status" value="1"/>
</dbReference>
<dbReference type="InterPro" id="IPR047153">
    <property type="entry name" value="TRIM45/56/19-like"/>
</dbReference>
<evidence type="ECO:0000256" key="3">
    <source>
        <dbReference type="ARBA" id="ARBA00022771"/>
    </source>
</evidence>
<dbReference type="InterPro" id="IPR000315">
    <property type="entry name" value="Znf_B-box"/>
</dbReference>
<keyword evidence="3" id="KW-0863">Zinc-finger</keyword>
<dbReference type="Pfam" id="PF13445">
    <property type="entry name" value="zf-RING_UBOX"/>
    <property type="match status" value="1"/>
</dbReference>
<dbReference type="PANTHER" id="PTHR25462:SF296">
    <property type="entry name" value="MEIOTIC P26, ISOFORM F"/>
    <property type="match status" value="1"/>
</dbReference>